<reference evidence="2 3" key="1">
    <citation type="submission" date="2016-03" db="EMBL/GenBank/DDBJ databases">
        <title>Choanephora cucurbitarum.</title>
        <authorList>
            <person name="Min B."/>
            <person name="Park H."/>
            <person name="Park J.-H."/>
            <person name="Shin H.-D."/>
            <person name="Choi I.-G."/>
        </authorList>
    </citation>
    <scope>NUCLEOTIDE SEQUENCE [LARGE SCALE GENOMIC DNA]</scope>
    <source>
        <strain evidence="2 3">KUS-F28377</strain>
    </source>
</reference>
<dbReference type="PANTHER" id="PTHR31965">
    <property type="entry name" value="TRANSMEMBRANE PROTEIN 42"/>
    <property type="match status" value="1"/>
</dbReference>
<feature type="transmembrane region" description="Helical" evidence="1">
    <location>
        <begin position="115"/>
        <end position="132"/>
    </location>
</feature>
<dbReference type="Proteomes" id="UP000093000">
    <property type="component" value="Unassembled WGS sequence"/>
</dbReference>
<dbReference type="STRING" id="101091.A0A1C7N4Q2"/>
<keyword evidence="1" id="KW-1133">Transmembrane helix</keyword>
<gene>
    <name evidence="2" type="ORF">A0J61_07908</name>
</gene>
<evidence type="ECO:0000313" key="3">
    <source>
        <dbReference type="Proteomes" id="UP000093000"/>
    </source>
</evidence>
<keyword evidence="1" id="KW-0472">Membrane</keyword>
<evidence type="ECO:0000256" key="1">
    <source>
        <dbReference type="SAM" id="Phobius"/>
    </source>
</evidence>
<dbReference type="EMBL" id="LUGH01000565">
    <property type="protein sequence ID" value="OBZ84041.1"/>
    <property type="molecule type" value="Genomic_DNA"/>
</dbReference>
<protein>
    <recommendedName>
        <fullName evidence="4">Transmembrane protein 42</fullName>
    </recommendedName>
</protein>
<accession>A0A1C7N4Q2</accession>
<proteinExistence type="predicted"/>
<dbReference type="AlphaFoldDB" id="A0A1C7N4Q2"/>
<evidence type="ECO:0000313" key="2">
    <source>
        <dbReference type="EMBL" id="OBZ84041.1"/>
    </source>
</evidence>
<comment type="caution">
    <text evidence="2">The sequence shown here is derived from an EMBL/GenBank/DDBJ whole genome shotgun (WGS) entry which is preliminary data.</text>
</comment>
<keyword evidence="1" id="KW-0812">Transmembrane</keyword>
<dbReference type="InParanoid" id="A0A1C7N4Q2"/>
<sequence length="144" mass="15819">MTQSSTSYIPFAIISGAFAALSSVFAKLFSDERTTVFYTDIMSAYQLVPEKTALILIRGICFGLIFACNSIMWTTFTKALNRSPSSVQVSIVNGAVNFSTSAILGYVVFQEPLALRWWIGASFILAGTILLSQSQQKHSKQKDE</sequence>
<feature type="transmembrane region" description="Helical" evidence="1">
    <location>
        <begin position="55"/>
        <end position="77"/>
    </location>
</feature>
<dbReference type="PANTHER" id="PTHR31965:SF1">
    <property type="entry name" value="TRANSMEMBRANE PROTEIN 42"/>
    <property type="match status" value="1"/>
</dbReference>
<organism evidence="2 3">
    <name type="scientific">Choanephora cucurbitarum</name>
    <dbReference type="NCBI Taxonomy" id="101091"/>
    <lineage>
        <taxon>Eukaryota</taxon>
        <taxon>Fungi</taxon>
        <taxon>Fungi incertae sedis</taxon>
        <taxon>Mucoromycota</taxon>
        <taxon>Mucoromycotina</taxon>
        <taxon>Mucoromycetes</taxon>
        <taxon>Mucorales</taxon>
        <taxon>Mucorineae</taxon>
        <taxon>Choanephoraceae</taxon>
        <taxon>Choanephoroideae</taxon>
        <taxon>Choanephora</taxon>
    </lineage>
</organism>
<feature type="transmembrane region" description="Helical" evidence="1">
    <location>
        <begin position="89"/>
        <end position="109"/>
    </location>
</feature>
<dbReference type="SUPFAM" id="SSF103481">
    <property type="entry name" value="Multidrug resistance efflux transporter EmrE"/>
    <property type="match status" value="1"/>
</dbReference>
<name>A0A1C7N4Q2_9FUNG</name>
<evidence type="ECO:0008006" key="4">
    <source>
        <dbReference type="Google" id="ProtNLM"/>
    </source>
</evidence>
<keyword evidence="3" id="KW-1185">Reference proteome</keyword>
<dbReference type="InterPro" id="IPR039632">
    <property type="entry name" value="TMEM42"/>
</dbReference>
<dbReference type="InterPro" id="IPR037185">
    <property type="entry name" value="EmrE-like"/>
</dbReference>
<dbReference type="Gene3D" id="1.10.3730.20">
    <property type="match status" value="1"/>
</dbReference>
<dbReference type="OrthoDB" id="5854584at2759"/>